<dbReference type="AlphaFoldDB" id="A0A9N9DLW3"/>
<proteinExistence type="predicted"/>
<organism evidence="1 2">
    <name type="scientific">Paraglomus occultum</name>
    <dbReference type="NCBI Taxonomy" id="144539"/>
    <lineage>
        <taxon>Eukaryota</taxon>
        <taxon>Fungi</taxon>
        <taxon>Fungi incertae sedis</taxon>
        <taxon>Mucoromycota</taxon>
        <taxon>Glomeromycotina</taxon>
        <taxon>Glomeromycetes</taxon>
        <taxon>Paraglomerales</taxon>
        <taxon>Paraglomeraceae</taxon>
        <taxon>Paraglomus</taxon>
    </lineage>
</organism>
<sequence length="59" mass="6607">GDTDMNTDTTFIRQVTRTLARSLDGIAISTAIFCKFNKTKKRNTGDDFYRGIVLLGEYG</sequence>
<evidence type="ECO:0000313" key="2">
    <source>
        <dbReference type="Proteomes" id="UP000789572"/>
    </source>
</evidence>
<protein>
    <submittedName>
        <fullName evidence="1">3862_t:CDS:1</fullName>
    </submittedName>
</protein>
<name>A0A9N9DLW3_9GLOM</name>
<gene>
    <name evidence="1" type="ORF">POCULU_LOCUS9571</name>
</gene>
<evidence type="ECO:0000313" key="1">
    <source>
        <dbReference type="EMBL" id="CAG8643873.1"/>
    </source>
</evidence>
<accession>A0A9N9DLW3</accession>
<feature type="non-terminal residue" evidence="1">
    <location>
        <position position="1"/>
    </location>
</feature>
<reference evidence="1" key="1">
    <citation type="submission" date="2021-06" db="EMBL/GenBank/DDBJ databases">
        <authorList>
            <person name="Kallberg Y."/>
            <person name="Tangrot J."/>
            <person name="Rosling A."/>
        </authorList>
    </citation>
    <scope>NUCLEOTIDE SEQUENCE</scope>
    <source>
        <strain evidence="1">IA702</strain>
    </source>
</reference>
<comment type="caution">
    <text evidence="1">The sequence shown here is derived from an EMBL/GenBank/DDBJ whole genome shotgun (WGS) entry which is preliminary data.</text>
</comment>
<keyword evidence="2" id="KW-1185">Reference proteome</keyword>
<dbReference type="Proteomes" id="UP000789572">
    <property type="component" value="Unassembled WGS sequence"/>
</dbReference>
<dbReference type="EMBL" id="CAJVPJ010003708">
    <property type="protein sequence ID" value="CAG8643873.1"/>
    <property type="molecule type" value="Genomic_DNA"/>
</dbReference>